<dbReference type="Pfam" id="PF00899">
    <property type="entry name" value="ThiF"/>
    <property type="match status" value="1"/>
</dbReference>
<keyword evidence="3" id="KW-1185">Reference proteome</keyword>
<dbReference type="CDD" id="cd01483">
    <property type="entry name" value="E1_enzyme_family"/>
    <property type="match status" value="1"/>
</dbReference>
<dbReference type="AlphaFoldDB" id="A0A3P3VXP6"/>
<gene>
    <name evidence="2" type="ORF">D0544_05605</name>
</gene>
<dbReference type="PANTHER" id="PTHR43267:SF1">
    <property type="entry name" value="TRNA THREONYLCARBAMOYLADENOSINE DEHYDRATASE"/>
    <property type="match status" value="1"/>
</dbReference>
<proteinExistence type="predicted"/>
<keyword evidence="2" id="KW-0548">Nucleotidyltransferase</keyword>
<organism evidence="2 3">
    <name type="scientific">Aestuariirhabdus litorea</name>
    <dbReference type="NCBI Taxonomy" id="2528527"/>
    <lineage>
        <taxon>Bacteria</taxon>
        <taxon>Pseudomonadati</taxon>
        <taxon>Pseudomonadota</taxon>
        <taxon>Gammaproteobacteria</taxon>
        <taxon>Oceanospirillales</taxon>
        <taxon>Aestuariirhabdaceae</taxon>
        <taxon>Aestuariirhabdus</taxon>
    </lineage>
</organism>
<dbReference type="Gene3D" id="3.40.50.720">
    <property type="entry name" value="NAD(P)-binding Rossmann-like Domain"/>
    <property type="match status" value="1"/>
</dbReference>
<dbReference type="GO" id="GO:0016779">
    <property type="term" value="F:nucleotidyltransferase activity"/>
    <property type="evidence" value="ECO:0007669"/>
    <property type="project" value="UniProtKB-KW"/>
</dbReference>
<accession>A0A3P3VXP6</accession>
<dbReference type="EMBL" id="QWEZ01000001">
    <property type="protein sequence ID" value="RRJ85453.1"/>
    <property type="molecule type" value="Genomic_DNA"/>
</dbReference>
<dbReference type="RefSeq" id="WP_125015010.1">
    <property type="nucleotide sequence ID" value="NZ_QWEZ01000001.1"/>
</dbReference>
<protein>
    <submittedName>
        <fullName evidence="2">ThiF family adenylyltransferase</fullName>
    </submittedName>
</protein>
<dbReference type="PANTHER" id="PTHR43267">
    <property type="entry name" value="TRNA THREONYLCARBAMOYLADENOSINE DEHYDRATASE"/>
    <property type="match status" value="1"/>
</dbReference>
<dbReference type="GO" id="GO:0008641">
    <property type="term" value="F:ubiquitin-like modifier activating enzyme activity"/>
    <property type="evidence" value="ECO:0007669"/>
    <property type="project" value="InterPro"/>
</dbReference>
<dbReference type="NCBIfam" id="NF006077">
    <property type="entry name" value="PRK08223.1"/>
    <property type="match status" value="1"/>
</dbReference>
<evidence type="ECO:0000313" key="2">
    <source>
        <dbReference type="EMBL" id="RRJ85453.1"/>
    </source>
</evidence>
<dbReference type="InterPro" id="IPR000594">
    <property type="entry name" value="ThiF_NAD_FAD-bd"/>
</dbReference>
<dbReference type="SUPFAM" id="SSF69572">
    <property type="entry name" value="Activating enzymes of the ubiquitin-like proteins"/>
    <property type="match status" value="1"/>
</dbReference>
<evidence type="ECO:0000259" key="1">
    <source>
        <dbReference type="Pfam" id="PF00899"/>
    </source>
</evidence>
<feature type="domain" description="THIF-type NAD/FAD binding fold" evidence="1">
    <location>
        <begin position="11"/>
        <end position="257"/>
    </location>
</feature>
<dbReference type="GO" id="GO:0061503">
    <property type="term" value="F:tRNA threonylcarbamoyladenosine dehydratase"/>
    <property type="evidence" value="ECO:0007669"/>
    <property type="project" value="TreeGrafter"/>
</dbReference>
<evidence type="ECO:0000313" key="3">
    <source>
        <dbReference type="Proteomes" id="UP000280792"/>
    </source>
</evidence>
<dbReference type="InterPro" id="IPR035985">
    <property type="entry name" value="Ubiquitin-activating_enz"/>
</dbReference>
<reference evidence="2 3" key="2">
    <citation type="submission" date="2018-12" db="EMBL/GenBank/DDBJ databases">
        <title>Simiduia agarivorans gen. nov., sp. nov., a marine, agarolytic bacterium isolated from shallow coastal water from Keelung, Taiwan.</title>
        <authorList>
            <person name="Shieh W.Y."/>
        </authorList>
    </citation>
    <scope>NUCLEOTIDE SEQUENCE [LARGE SCALE GENOMIC DNA]</scope>
    <source>
        <strain evidence="2 3">GTF-13</strain>
    </source>
</reference>
<dbReference type="InterPro" id="IPR045886">
    <property type="entry name" value="ThiF/MoeB/HesA"/>
</dbReference>
<dbReference type="GO" id="GO:0061504">
    <property type="term" value="P:cyclic threonylcarbamoyladenosine biosynthetic process"/>
    <property type="evidence" value="ECO:0007669"/>
    <property type="project" value="TreeGrafter"/>
</dbReference>
<name>A0A3P3VXP6_9GAMM</name>
<comment type="caution">
    <text evidence="2">The sequence shown here is derived from an EMBL/GenBank/DDBJ whole genome shotgun (WGS) entry which is preliminary data.</text>
</comment>
<reference evidence="2 3" key="1">
    <citation type="submission" date="2018-08" db="EMBL/GenBank/DDBJ databases">
        <authorList>
            <person name="Khan S.A."/>
        </authorList>
    </citation>
    <scope>NUCLEOTIDE SEQUENCE [LARGE SCALE GENOMIC DNA]</scope>
    <source>
        <strain evidence="2 3">GTF-13</strain>
    </source>
</reference>
<dbReference type="Proteomes" id="UP000280792">
    <property type="component" value="Unassembled WGS sequence"/>
</dbReference>
<keyword evidence="2" id="KW-0808">Transferase</keyword>
<sequence length="286" mass="31646">MTQFNYEAAFSRNLGWTTEEEQQSLRESRVAIAGMGGVGGAHLLTLTRLGVGHFHIADFDSFGVENTNRQAGARVSTYGKKKADTLQQMALDINPELDIKVFGEGVNRQNVEQFFSKVDIYVDGLDFFAFDARELVFHHCHLHSIPAITAAPLGTGAATLAFMPKRMSFEQYFGFKGQTELEKALRFFVGLAPSMAHASYLVDPSRVDLSEQKGPSTIMGCEVCAGVAATQVLKILTGRGRILPAPHGLQYDPFINTVKHTWRPGGYRNPLTRFVMNRVRQAFLAN</sequence>